<name>A0AB39YTG9_9MICC</name>
<accession>A0AB39YTG9</accession>
<evidence type="ECO:0000256" key="1">
    <source>
        <dbReference type="SAM" id="MobiDB-lite"/>
    </source>
</evidence>
<sequence length="243" mass="24147">MKKNALRGFAASGLLVMGLTACGGAGTSTDAASAPASETPAPAPAQAKQYTTQELTDLVKQIKAADGTELMVSSVDDLAGQQDPLKDLLGSMNIEPAECKDLAMAGASQPIDGATGASGAKIDPASGVISSVTLASGVSKDVLENNVKSNEDQITTCANMTMSMSGTTMTMKTEKFDGIGSVPGTLGIKTTMTLPDGQTQSTLMAAAIKDGVLISATASGKNAESGGAAAAGALMDQAAALIK</sequence>
<feature type="chain" id="PRO_5044208374" description="Lipoprotein" evidence="2">
    <location>
        <begin position="26"/>
        <end position="243"/>
    </location>
</feature>
<keyword evidence="2" id="KW-0732">Signal</keyword>
<dbReference type="EMBL" id="CP165735">
    <property type="protein sequence ID" value="XDV73123.1"/>
    <property type="molecule type" value="Genomic_DNA"/>
</dbReference>
<protein>
    <recommendedName>
        <fullName evidence="4">Lipoprotein</fullName>
    </recommendedName>
</protein>
<evidence type="ECO:0000256" key="2">
    <source>
        <dbReference type="SAM" id="SignalP"/>
    </source>
</evidence>
<reference evidence="3" key="1">
    <citation type="submission" date="2024-07" db="EMBL/GenBank/DDBJ databases">
        <authorList>
            <person name="Li J."/>
            <person name="Wei H."/>
            <person name="Ma J."/>
        </authorList>
    </citation>
    <scope>NUCLEOTIDE SEQUENCE</scope>
    <source>
        <strain evidence="3">AMU7</strain>
    </source>
</reference>
<proteinExistence type="predicted"/>
<dbReference type="AlphaFoldDB" id="A0AB39YTG9"/>
<feature type="signal peptide" evidence="2">
    <location>
        <begin position="1"/>
        <end position="25"/>
    </location>
</feature>
<organism evidence="3">
    <name type="scientific">Paenarthrobacter sp. AMU7</name>
    <dbReference type="NCBI Taxonomy" id="3162492"/>
    <lineage>
        <taxon>Bacteria</taxon>
        <taxon>Bacillati</taxon>
        <taxon>Actinomycetota</taxon>
        <taxon>Actinomycetes</taxon>
        <taxon>Micrococcales</taxon>
        <taxon>Micrococcaceae</taxon>
        <taxon>Paenarthrobacter</taxon>
    </lineage>
</organism>
<feature type="region of interest" description="Disordered" evidence="1">
    <location>
        <begin position="27"/>
        <end position="47"/>
    </location>
</feature>
<gene>
    <name evidence="3" type="ORF">ABQM86_08180</name>
</gene>
<dbReference type="PROSITE" id="PS51257">
    <property type="entry name" value="PROKAR_LIPOPROTEIN"/>
    <property type="match status" value="1"/>
</dbReference>
<evidence type="ECO:0008006" key="4">
    <source>
        <dbReference type="Google" id="ProtNLM"/>
    </source>
</evidence>
<dbReference type="RefSeq" id="WP_280627636.1">
    <property type="nucleotide sequence ID" value="NZ_CP165735.1"/>
</dbReference>
<evidence type="ECO:0000313" key="3">
    <source>
        <dbReference type="EMBL" id="XDV73123.1"/>
    </source>
</evidence>